<dbReference type="HOGENOM" id="CLU_169726_0_0_11"/>
<name>A0A0H3D3M0_AMYMU</name>
<evidence type="ECO:0008006" key="4">
    <source>
        <dbReference type="Google" id="ProtNLM"/>
    </source>
</evidence>
<keyword evidence="1" id="KW-1133">Transmembrane helix</keyword>
<dbReference type="Proteomes" id="UP000000328">
    <property type="component" value="Chromosome"/>
</dbReference>
<proteinExistence type="predicted"/>
<evidence type="ECO:0000313" key="2">
    <source>
        <dbReference type="EMBL" id="ADJ45590.1"/>
    </source>
</evidence>
<dbReference type="EMBL" id="CP002000">
    <property type="protein sequence ID" value="ADJ45590.1"/>
    <property type="molecule type" value="Genomic_DNA"/>
</dbReference>
<reference evidence="2 3" key="1">
    <citation type="journal article" date="2010" name="Cell Res.">
        <title>Complete genome sequence of the rifamycin SV-producing Amycolatopsis mediterranei U32 revealed its genetic characteristics in phylogeny and metabolism.</title>
        <authorList>
            <person name="Zhao W."/>
            <person name="Zhong Y."/>
            <person name="Yuan H."/>
            <person name="Wang J."/>
            <person name="Zheng H."/>
            <person name="Wang Y."/>
            <person name="Cen X."/>
            <person name="Xu F."/>
            <person name="Bai J."/>
            <person name="Han X."/>
            <person name="Lu G."/>
            <person name="Zhu Y."/>
            <person name="Shao Z."/>
            <person name="Yan H."/>
            <person name="Li C."/>
            <person name="Peng N."/>
            <person name="Zhang Z."/>
            <person name="Zhang Y."/>
            <person name="Lin W."/>
            <person name="Fan Y."/>
            <person name="Qin Z."/>
            <person name="Hu Y."/>
            <person name="Zhu B."/>
            <person name="Wang S."/>
            <person name="Ding X."/>
            <person name="Zhao G.P."/>
        </authorList>
    </citation>
    <scope>NUCLEOTIDE SEQUENCE [LARGE SCALE GENOMIC DNA]</scope>
    <source>
        <strain evidence="3">U-32</strain>
    </source>
</reference>
<keyword evidence="1" id="KW-0472">Membrane</keyword>
<dbReference type="eggNOG" id="ENOG50334RI">
    <property type="taxonomic scope" value="Bacteria"/>
</dbReference>
<evidence type="ECO:0000313" key="3">
    <source>
        <dbReference type="Proteomes" id="UP000000328"/>
    </source>
</evidence>
<gene>
    <name evidence="2" type="ordered locus">AMED_3811</name>
</gene>
<dbReference type="PATRIC" id="fig|749927.5.peg.3941"/>
<evidence type="ECO:0000256" key="1">
    <source>
        <dbReference type="SAM" id="Phobius"/>
    </source>
</evidence>
<dbReference type="RefSeq" id="WP_013225662.1">
    <property type="nucleotide sequence ID" value="NC_014318.1"/>
</dbReference>
<dbReference type="AlphaFoldDB" id="A0A0H3D3M0"/>
<feature type="transmembrane region" description="Helical" evidence="1">
    <location>
        <begin position="6"/>
        <end position="26"/>
    </location>
</feature>
<accession>A0A0H3D3M0</accession>
<keyword evidence="1" id="KW-0812">Transmembrane</keyword>
<feature type="transmembrane region" description="Helical" evidence="1">
    <location>
        <begin position="62"/>
        <end position="81"/>
    </location>
</feature>
<feature type="transmembrane region" description="Helical" evidence="1">
    <location>
        <begin position="33"/>
        <end position="56"/>
    </location>
</feature>
<organism evidence="2 3">
    <name type="scientific">Amycolatopsis mediterranei (strain U-32)</name>
    <dbReference type="NCBI Taxonomy" id="749927"/>
    <lineage>
        <taxon>Bacteria</taxon>
        <taxon>Bacillati</taxon>
        <taxon>Actinomycetota</taxon>
        <taxon>Actinomycetes</taxon>
        <taxon>Pseudonocardiales</taxon>
        <taxon>Pseudonocardiaceae</taxon>
        <taxon>Amycolatopsis</taxon>
    </lineage>
</organism>
<protein>
    <recommendedName>
        <fullName evidence="4">DUF3817 domain-containing protein</fullName>
    </recommendedName>
</protein>
<dbReference type="KEGG" id="amd:AMED_3811"/>
<dbReference type="GeneID" id="92871552"/>
<dbReference type="OrthoDB" id="5120275at2"/>
<sequence length="87" mass="9243">MNPRRTLHVLGAVELTTLAFLLLNLVTVHHRTISGILGPVHGLAYTATIIAAVLLAHGRKRVWLSALVPGLGGLLAARAVTPARRQV</sequence>